<keyword evidence="2" id="KW-1133">Transmembrane helix</keyword>
<feature type="region of interest" description="Disordered" evidence="1">
    <location>
        <begin position="136"/>
        <end position="165"/>
    </location>
</feature>
<dbReference type="RefSeq" id="WP_236453192.1">
    <property type="nucleotide sequence ID" value="NZ_CBCSGE010000026.1"/>
</dbReference>
<organism evidence="3 4">
    <name type="scientific">Flavobacterium jumunjinense</name>
    <dbReference type="NCBI Taxonomy" id="998845"/>
    <lineage>
        <taxon>Bacteria</taxon>
        <taxon>Pseudomonadati</taxon>
        <taxon>Bacteroidota</taxon>
        <taxon>Flavobacteriia</taxon>
        <taxon>Flavobacteriales</taxon>
        <taxon>Flavobacteriaceae</taxon>
        <taxon>Flavobacterium</taxon>
    </lineage>
</organism>
<evidence type="ECO:0000313" key="3">
    <source>
        <dbReference type="EMBL" id="MFB9097468.1"/>
    </source>
</evidence>
<keyword evidence="2" id="KW-0472">Membrane</keyword>
<evidence type="ECO:0000256" key="2">
    <source>
        <dbReference type="SAM" id="Phobius"/>
    </source>
</evidence>
<accession>A0ABV5GQ12</accession>
<keyword evidence="2" id="KW-0812">Transmembrane</keyword>
<sequence>MELKPIKTEQLSSGVVNVVGAGAGFMLPGALANMVAKVKVETVVTEAQKKKKLMVNAACILAGIAGSLAVSGKDTVAEGVRALCTGIAGGGIKGVASHLLEKEVAKTDAASNKGMLLRGALGCPQSTMNQSRITHYPTLNRPGRLRQPIFQSNPSLEIGTNDPLS</sequence>
<protein>
    <submittedName>
        <fullName evidence="3">Uncharacterized protein</fullName>
    </submittedName>
</protein>
<name>A0ABV5GQ12_9FLAO</name>
<keyword evidence="4" id="KW-1185">Reference proteome</keyword>
<gene>
    <name evidence="3" type="ORF">ACFFVF_13150</name>
</gene>
<feature type="transmembrane region" description="Helical" evidence="2">
    <location>
        <begin position="12"/>
        <end position="32"/>
    </location>
</feature>
<dbReference type="Proteomes" id="UP001589607">
    <property type="component" value="Unassembled WGS sequence"/>
</dbReference>
<reference evidence="3 4" key="1">
    <citation type="submission" date="2024-09" db="EMBL/GenBank/DDBJ databases">
        <authorList>
            <person name="Sun Q."/>
            <person name="Mori K."/>
        </authorList>
    </citation>
    <scope>NUCLEOTIDE SEQUENCE [LARGE SCALE GENOMIC DNA]</scope>
    <source>
        <strain evidence="3 4">CECT 7955</strain>
    </source>
</reference>
<dbReference type="EMBL" id="JBHMEY010000054">
    <property type="protein sequence ID" value="MFB9097468.1"/>
    <property type="molecule type" value="Genomic_DNA"/>
</dbReference>
<evidence type="ECO:0000256" key="1">
    <source>
        <dbReference type="SAM" id="MobiDB-lite"/>
    </source>
</evidence>
<comment type="caution">
    <text evidence="3">The sequence shown here is derived from an EMBL/GenBank/DDBJ whole genome shotgun (WGS) entry which is preliminary data.</text>
</comment>
<evidence type="ECO:0000313" key="4">
    <source>
        <dbReference type="Proteomes" id="UP001589607"/>
    </source>
</evidence>
<proteinExistence type="predicted"/>
<feature type="transmembrane region" description="Helical" evidence="2">
    <location>
        <begin position="53"/>
        <end position="72"/>
    </location>
</feature>